<protein>
    <submittedName>
        <fullName evidence="1">Uncharacterized protein</fullName>
    </submittedName>
</protein>
<organism evidence="1 2">
    <name type="scientific">Acorus gramineus</name>
    <name type="common">Dwarf sweet flag</name>
    <dbReference type="NCBI Taxonomy" id="55184"/>
    <lineage>
        <taxon>Eukaryota</taxon>
        <taxon>Viridiplantae</taxon>
        <taxon>Streptophyta</taxon>
        <taxon>Embryophyta</taxon>
        <taxon>Tracheophyta</taxon>
        <taxon>Spermatophyta</taxon>
        <taxon>Magnoliopsida</taxon>
        <taxon>Liliopsida</taxon>
        <taxon>Acoraceae</taxon>
        <taxon>Acorus</taxon>
    </lineage>
</organism>
<dbReference type="AlphaFoldDB" id="A0AAV9BIB4"/>
<gene>
    <name evidence="1" type="ORF">QJS04_geneDACA011116</name>
</gene>
<dbReference type="Proteomes" id="UP001179952">
    <property type="component" value="Unassembled WGS sequence"/>
</dbReference>
<accession>A0AAV9BIB4</accession>
<evidence type="ECO:0000313" key="1">
    <source>
        <dbReference type="EMBL" id="KAK1276434.1"/>
    </source>
</evidence>
<name>A0AAV9BIB4_ACOGR</name>
<comment type="caution">
    <text evidence="1">The sequence shown here is derived from an EMBL/GenBank/DDBJ whole genome shotgun (WGS) entry which is preliminary data.</text>
</comment>
<sequence>MWETEGQSPAQKVIRAPKRQLNSFNIDMSSPYQIIVTTRPQNFPYTKKEKKKAPNL</sequence>
<reference evidence="1" key="2">
    <citation type="submission" date="2023-06" db="EMBL/GenBank/DDBJ databases">
        <authorList>
            <person name="Ma L."/>
            <person name="Liu K.-W."/>
            <person name="Li Z."/>
            <person name="Hsiao Y.-Y."/>
            <person name="Qi Y."/>
            <person name="Fu T."/>
            <person name="Tang G."/>
            <person name="Zhang D."/>
            <person name="Sun W.-H."/>
            <person name="Liu D.-K."/>
            <person name="Li Y."/>
            <person name="Chen G.-Z."/>
            <person name="Liu X.-D."/>
            <person name="Liao X.-Y."/>
            <person name="Jiang Y.-T."/>
            <person name="Yu X."/>
            <person name="Hao Y."/>
            <person name="Huang J."/>
            <person name="Zhao X.-W."/>
            <person name="Ke S."/>
            <person name="Chen Y.-Y."/>
            <person name="Wu W.-L."/>
            <person name="Hsu J.-L."/>
            <person name="Lin Y.-F."/>
            <person name="Huang M.-D."/>
            <person name="Li C.-Y."/>
            <person name="Huang L."/>
            <person name="Wang Z.-W."/>
            <person name="Zhao X."/>
            <person name="Zhong W.-Y."/>
            <person name="Peng D.-H."/>
            <person name="Ahmad S."/>
            <person name="Lan S."/>
            <person name="Zhang J.-S."/>
            <person name="Tsai W.-C."/>
            <person name="Van De Peer Y."/>
            <person name="Liu Z.-J."/>
        </authorList>
    </citation>
    <scope>NUCLEOTIDE SEQUENCE</scope>
    <source>
        <strain evidence="1">SCP</strain>
        <tissue evidence="1">Leaves</tissue>
    </source>
</reference>
<dbReference type="EMBL" id="JAUJYN010000003">
    <property type="protein sequence ID" value="KAK1276434.1"/>
    <property type="molecule type" value="Genomic_DNA"/>
</dbReference>
<proteinExistence type="predicted"/>
<keyword evidence="2" id="KW-1185">Reference proteome</keyword>
<evidence type="ECO:0000313" key="2">
    <source>
        <dbReference type="Proteomes" id="UP001179952"/>
    </source>
</evidence>
<reference evidence="1" key="1">
    <citation type="journal article" date="2023" name="Nat. Commun.">
        <title>Diploid and tetraploid genomes of Acorus and the evolution of monocots.</title>
        <authorList>
            <person name="Ma L."/>
            <person name="Liu K.W."/>
            <person name="Li Z."/>
            <person name="Hsiao Y.Y."/>
            <person name="Qi Y."/>
            <person name="Fu T."/>
            <person name="Tang G.D."/>
            <person name="Zhang D."/>
            <person name="Sun W.H."/>
            <person name="Liu D.K."/>
            <person name="Li Y."/>
            <person name="Chen G.Z."/>
            <person name="Liu X.D."/>
            <person name="Liao X.Y."/>
            <person name="Jiang Y.T."/>
            <person name="Yu X."/>
            <person name="Hao Y."/>
            <person name="Huang J."/>
            <person name="Zhao X.W."/>
            <person name="Ke S."/>
            <person name="Chen Y.Y."/>
            <person name="Wu W.L."/>
            <person name="Hsu J.L."/>
            <person name="Lin Y.F."/>
            <person name="Huang M.D."/>
            <person name="Li C.Y."/>
            <person name="Huang L."/>
            <person name="Wang Z.W."/>
            <person name="Zhao X."/>
            <person name="Zhong W.Y."/>
            <person name="Peng D.H."/>
            <person name="Ahmad S."/>
            <person name="Lan S."/>
            <person name="Zhang J.S."/>
            <person name="Tsai W.C."/>
            <person name="Van de Peer Y."/>
            <person name="Liu Z.J."/>
        </authorList>
    </citation>
    <scope>NUCLEOTIDE SEQUENCE</scope>
    <source>
        <strain evidence="1">SCP</strain>
    </source>
</reference>